<dbReference type="AlphaFoldDB" id="A0A9P4V7Q9"/>
<dbReference type="Proteomes" id="UP000799444">
    <property type="component" value="Unassembled WGS sequence"/>
</dbReference>
<name>A0A9P4V7Q9_9PLEO</name>
<protein>
    <submittedName>
        <fullName evidence="1">Uncharacterized protein</fullName>
    </submittedName>
</protein>
<comment type="caution">
    <text evidence="1">The sequence shown here is derived from an EMBL/GenBank/DDBJ whole genome shotgun (WGS) entry which is preliminary data.</text>
</comment>
<sequence>MEWLAIRLQSHSREVKLFMEAWAPSQNRLNTLRRDASSWLLGNTPPASKPL</sequence>
<keyword evidence="2" id="KW-1185">Reference proteome</keyword>
<accession>A0A9P4V7Q9</accession>
<gene>
    <name evidence="1" type="ORF">EJ04DRAFT_507601</name>
</gene>
<reference evidence="1" key="1">
    <citation type="journal article" date="2020" name="Stud. Mycol.">
        <title>101 Dothideomycetes genomes: a test case for predicting lifestyles and emergence of pathogens.</title>
        <authorList>
            <person name="Haridas S."/>
            <person name="Albert R."/>
            <person name="Binder M."/>
            <person name="Bloem J."/>
            <person name="Labutti K."/>
            <person name="Salamov A."/>
            <person name="Andreopoulos B."/>
            <person name="Baker S."/>
            <person name="Barry K."/>
            <person name="Bills G."/>
            <person name="Bluhm B."/>
            <person name="Cannon C."/>
            <person name="Castanera R."/>
            <person name="Culley D."/>
            <person name="Daum C."/>
            <person name="Ezra D."/>
            <person name="Gonzalez J."/>
            <person name="Henrissat B."/>
            <person name="Kuo A."/>
            <person name="Liang C."/>
            <person name="Lipzen A."/>
            <person name="Lutzoni F."/>
            <person name="Magnuson J."/>
            <person name="Mondo S."/>
            <person name="Nolan M."/>
            <person name="Ohm R."/>
            <person name="Pangilinan J."/>
            <person name="Park H.-J."/>
            <person name="Ramirez L."/>
            <person name="Alfaro M."/>
            <person name="Sun H."/>
            <person name="Tritt A."/>
            <person name="Yoshinaga Y."/>
            <person name="Zwiers L.-H."/>
            <person name="Turgeon B."/>
            <person name="Goodwin S."/>
            <person name="Spatafora J."/>
            <person name="Crous P."/>
            <person name="Grigoriev I."/>
        </authorList>
    </citation>
    <scope>NUCLEOTIDE SEQUENCE</scope>
    <source>
        <strain evidence="1">CBS 125425</strain>
    </source>
</reference>
<organism evidence="1 2">
    <name type="scientific">Polyplosphaeria fusca</name>
    <dbReference type="NCBI Taxonomy" id="682080"/>
    <lineage>
        <taxon>Eukaryota</taxon>
        <taxon>Fungi</taxon>
        <taxon>Dikarya</taxon>
        <taxon>Ascomycota</taxon>
        <taxon>Pezizomycotina</taxon>
        <taxon>Dothideomycetes</taxon>
        <taxon>Pleosporomycetidae</taxon>
        <taxon>Pleosporales</taxon>
        <taxon>Tetraplosphaeriaceae</taxon>
        <taxon>Polyplosphaeria</taxon>
    </lineage>
</organism>
<evidence type="ECO:0000313" key="1">
    <source>
        <dbReference type="EMBL" id="KAF2741194.1"/>
    </source>
</evidence>
<proteinExistence type="predicted"/>
<dbReference type="EMBL" id="ML996098">
    <property type="protein sequence ID" value="KAF2741194.1"/>
    <property type="molecule type" value="Genomic_DNA"/>
</dbReference>
<evidence type="ECO:0000313" key="2">
    <source>
        <dbReference type="Proteomes" id="UP000799444"/>
    </source>
</evidence>